<keyword evidence="1" id="KW-0732">Signal</keyword>
<dbReference type="Proteomes" id="UP000284250">
    <property type="component" value="Unassembled WGS sequence"/>
</dbReference>
<dbReference type="RefSeq" id="WP_119655692.1">
    <property type="nucleotide sequence ID" value="NZ_JBHUOI010000001.1"/>
</dbReference>
<evidence type="ECO:0000256" key="1">
    <source>
        <dbReference type="SAM" id="SignalP"/>
    </source>
</evidence>
<name>A0A418QYF0_9BACT</name>
<sequence>MAQLSDFPRCLLLAAALLITAPTVLAQTSPGPAAIQLKDGAFRREGKVYRLQAGQQFPLTVPLRFDNGLTLRPDGIMVHKSGSRQLLENGKAINLQGDVVIYQDDMMTPAAIEQHDEQVTGGSTVVMQAPTAANLAALVPLLESTAQRLELLQQLSALLSERAGALADGASPPQELNTQITRLSEQLRP</sequence>
<dbReference type="InterPro" id="IPR046478">
    <property type="entry name" value="DUF6799"/>
</dbReference>
<gene>
    <name evidence="3" type="ORF">D0T11_10205</name>
</gene>
<feature type="signal peptide" evidence="1">
    <location>
        <begin position="1"/>
        <end position="26"/>
    </location>
</feature>
<dbReference type="AlphaFoldDB" id="A0A418QYF0"/>
<accession>A0A418QYF0</accession>
<dbReference type="OrthoDB" id="883429at2"/>
<protein>
    <recommendedName>
        <fullName evidence="2">DUF6799 domain-containing protein</fullName>
    </recommendedName>
</protein>
<dbReference type="Pfam" id="PF20606">
    <property type="entry name" value="DUF6799"/>
    <property type="match status" value="1"/>
</dbReference>
<proteinExistence type="predicted"/>
<feature type="domain" description="DUF6799" evidence="2">
    <location>
        <begin position="38"/>
        <end position="99"/>
    </location>
</feature>
<comment type="caution">
    <text evidence="3">The sequence shown here is derived from an EMBL/GenBank/DDBJ whole genome shotgun (WGS) entry which is preliminary data.</text>
</comment>
<feature type="chain" id="PRO_5019423004" description="DUF6799 domain-containing protein" evidence="1">
    <location>
        <begin position="27"/>
        <end position="189"/>
    </location>
</feature>
<evidence type="ECO:0000313" key="3">
    <source>
        <dbReference type="EMBL" id="RIY10216.1"/>
    </source>
</evidence>
<evidence type="ECO:0000259" key="2">
    <source>
        <dbReference type="Pfam" id="PF20606"/>
    </source>
</evidence>
<organism evidence="3 4">
    <name type="scientific">Hymenobacter rubripertinctus</name>
    <dbReference type="NCBI Taxonomy" id="2029981"/>
    <lineage>
        <taxon>Bacteria</taxon>
        <taxon>Pseudomonadati</taxon>
        <taxon>Bacteroidota</taxon>
        <taxon>Cytophagia</taxon>
        <taxon>Cytophagales</taxon>
        <taxon>Hymenobacteraceae</taxon>
        <taxon>Hymenobacter</taxon>
    </lineage>
</organism>
<evidence type="ECO:0000313" key="4">
    <source>
        <dbReference type="Proteomes" id="UP000284250"/>
    </source>
</evidence>
<keyword evidence="4" id="KW-1185">Reference proteome</keyword>
<reference evidence="3 4" key="1">
    <citation type="submission" date="2019-01" db="EMBL/GenBank/DDBJ databases">
        <title>Hymenobacter humicola sp. nov., isolated from soils in Antarctica.</title>
        <authorList>
            <person name="Sedlacek I."/>
            <person name="Holochova P."/>
            <person name="Kralova S."/>
            <person name="Pantucek R."/>
            <person name="Stankova E."/>
            <person name="Vrbovska V."/>
            <person name="Kristofova L."/>
            <person name="Svec P."/>
            <person name="Busse H.-J."/>
        </authorList>
    </citation>
    <scope>NUCLEOTIDE SEQUENCE [LARGE SCALE GENOMIC DNA]</scope>
    <source>
        <strain evidence="3 4">CCM 8852</strain>
    </source>
</reference>
<dbReference type="EMBL" id="QYCN01000013">
    <property type="protein sequence ID" value="RIY10216.1"/>
    <property type="molecule type" value="Genomic_DNA"/>
</dbReference>